<dbReference type="EMBL" id="CP136051">
    <property type="protein sequence ID" value="WOK05866.1"/>
    <property type="molecule type" value="Genomic_DNA"/>
</dbReference>
<organism evidence="1 2">
    <name type="scientific">Imperialibacter roseus</name>
    <dbReference type="NCBI Taxonomy" id="1324217"/>
    <lineage>
        <taxon>Bacteria</taxon>
        <taxon>Pseudomonadati</taxon>
        <taxon>Bacteroidota</taxon>
        <taxon>Cytophagia</taxon>
        <taxon>Cytophagales</taxon>
        <taxon>Flammeovirgaceae</taxon>
        <taxon>Imperialibacter</taxon>
    </lineage>
</organism>
<proteinExistence type="predicted"/>
<protein>
    <submittedName>
        <fullName evidence="1">DinB family protein</fullName>
    </submittedName>
</protein>
<dbReference type="PANTHER" id="PTHR39473">
    <property type="match status" value="1"/>
</dbReference>
<evidence type="ECO:0000313" key="2">
    <source>
        <dbReference type="Proteomes" id="UP001302349"/>
    </source>
</evidence>
<accession>A0ABZ0IMD6</accession>
<keyword evidence="2" id="KW-1185">Reference proteome</keyword>
<evidence type="ECO:0000313" key="1">
    <source>
        <dbReference type="EMBL" id="WOK05866.1"/>
    </source>
</evidence>
<dbReference type="PANTHER" id="PTHR39473:SF1">
    <property type="entry name" value="DINB-LIKE DOMAIN-CONTAINING PROTEIN"/>
    <property type="match status" value="1"/>
</dbReference>
<reference evidence="1 2" key="1">
    <citation type="journal article" date="2023" name="Microbiol. Resour. Announc.">
        <title>Complete Genome Sequence of Imperialibacter roseus strain P4T.</title>
        <authorList>
            <person name="Tizabi D.R."/>
            <person name="Bachvaroff T."/>
            <person name="Hill R.T."/>
        </authorList>
    </citation>
    <scope>NUCLEOTIDE SEQUENCE [LARGE SCALE GENOMIC DNA]</scope>
    <source>
        <strain evidence="1 2">P4T</strain>
    </source>
</reference>
<sequence>MNLITTTGNVLSQLDDVIVQLKPEDYSRPVKLLNNSTIGQHVRHTLEFFICLMDGTPSGVVNYDNRRRDKMIEDDMDFARQVLRSIGDFVKSHKENSALNLEADFGSTDRQADREAMVSIPSNYLRELVYNIEHAIHHMALIRVAINEFCSYVQLPEDFGVASSTIRSRQASN</sequence>
<name>A0ABZ0IMD6_9BACT</name>
<dbReference type="Proteomes" id="UP001302349">
    <property type="component" value="Chromosome"/>
</dbReference>
<dbReference type="RefSeq" id="WP_317488615.1">
    <property type="nucleotide sequence ID" value="NZ_CP136051.1"/>
</dbReference>
<gene>
    <name evidence="1" type="ORF">RT717_22585</name>
</gene>